<reference evidence="1 2" key="1">
    <citation type="submission" date="2017-09" db="EMBL/GenBank/DDBJ databases">
        <title>Large-scale bioinformatics analysis of Bacillus genomes uncovers conserved roles of natural products in bacterial physiology.</title>
        <authorList>
            <consortium name="Agbiome Team Llc"/>
            <person name="Bleich R.M."/>
            <person name="Grubbs K.J."/>
            <person name="Santa Maria K.C."/>
            <person name="Allen S.E."/>
            <person name="Farag S."/>
            <person name="Shank E.A."/>
            <person name="Bowers A."/>
        </authorList>
    </citation>
    <scope>NUCLEOTIDE SEQUENCE [LARGE SCALE GENOMIC DNA]</scope>
    <source>
        <strain evidence="1 2">AFS046104</strain>
    </source>
</reference>
<dbReference type="Proteomes" id="UP000221438">
    <property type="component" value="Unassembled WGS sequence"/>
</dbReference>
<protein>
    <submittedName>
        <fullName evidence="1">Uncharacterized protein</fullName>
    </submittedName>
</protein>
<sequence length="186" mass="22130">MEEKVKLAISEAMMANKITEVFAILDKYNITSGEDYMIIRLFEESEEASKEARERTKRTEQGRKINRLKKEYGYLQDLSDTQVDVFYAHLLYEKNPNDIFNTRYEHLVFECSHKRRIKRQQAKQEQLFSRGLIKNKYDDRTLEEVYSTYAGNYGFGSHTDETYHILSIYKAKYCKACEHLIECKCK</sequence>
<dbReference type="EMBL" id="NUJQ01000041">
    <property type="protein sequence ID" value="PGQ05936.1"/>
    <property type="molecule type" value="Genomic_DNA"/>
</dbReference>
<comment type="caution">
    <text evidence="1">The sequence shown here is derived from an EMBL/GenBank/DDBJ whole genome shotgun (WGS) entry which is preliminary data.</text>
</comment>
<dbReference type="AlphaFoldDB" id="A0A2C0EIS6"/>
<gene>
    <name evidence="1" type="ORF">COA08_23590</name>
</gene>
<accession>A0A2C0EIS6</accession>
<organism evidence="1 2">
    <name type="scientific">Bacillus cereus</name>
    <dbReference type="NCBI Taxonomy" id="1396"/>
    <lineage>
        <taxon>Bacteria</taxon>
        <taxon>Bacillati</taxon>
        <taxon>Bacillota</taxon>
        <taxon>Bacilli</taxon>
        <taxon>Bacillales</taxon>
        <taxon>Bacillaceae</taxon>
        <taxon>Bacillus</taxon>
        <taxon>Bacillus cereus group</taxon>
    </lineage>
</organism>
<dbReference type="RefSeq" id="WP_098774775.1">
    <property type="nucleotide sequence ID" value="NZ_NUJQ01000041.1"/>
</dbReference>
<evidence type="ECO:0000313" key="1">
    <source>
        <dbReference type="EMBL" id="PGQ05936.1"/>
    </source>
</evidence>
<proteinExistence type="predicted"/>
<evidence type="ECO:0000313" key="2">
    <source>
        <dbReference type="Proteomes" id="UP000221438"/>
    </source>
</evidence>
<name>A0A2C0EIS6_BACCE</name>